<accession>A0A1H1FQA1</accession>
<dbReference type="RefSeq" id="WP_090381177.1">
    <property type="nucleotide sequence ID" value="NZ_FNLC01000002.1"/>
</dbReference>
<dbReference type="Proteomes" id="UP000198848">
    <property type="component" value="Unassembled WGS sequence"/>
</dbReference>
<protein>
    <submittedName>
        <fullName evidence="2">Uncharacterized protein</fullName>
    </submittedName>
</protein>
<evidence type="ECO:0000313" key="3">
    <source>
        <dbReference type="Proteomes" id="UP000198848"/>
    </source>
</evidence>
<keyword evidence="3" id="KW-1185">Reference proteome</keyword>
<sequence length="66" mass="7467">MASENAPDRSVADRLVAYSSRLYEAYDQADARVRSYTPYLVRAIEVVIAIALLAALAHWIHWVYIA</sequence>
<dbReference type="STRING" id="1095778.SAMN04489842_2059"/>
<dbReference type="OrthoDB" id="205096at2157"/>
<dbReference type="EMBL" id="FNLC01000002">
    <property type="protein sequence ID" value="SDR02899.1"/>
    <property type="molecule type" value="Genomic_DNA"/>
</dbReference>
<name>A0A1H1FQA1_NATTX</name>
<organism evidence="2 3">
    <name type="scientific">Natronobacterium texcoconense</name>
    <dbReference type="NCBI Taxonomy" id="1095778"/>
    <lineage>
        <taxon>Archaea</taxon>
        <taxon>Methanobacteriati</taxon>
        <taxon>Methanobacteriota</taxon>
        <taxon>Stenosarchaea group</taxon>
        <taxon>Halobacteria</taxon>
        <taxon>Halobacteriales</taxon>
        <taxon>Natrialbaceae</taxon>
        <taxon>Natronobacterium</taxon>
    </lineage>
</organism>
<keyword evidence="1" id="KW-0812">Transmembrane</keyword>
<evidence type="ECO:0000313" key="2">
    <source>
        <dbReference type="EMBL" id="SDR02899.1"/>
    </source>
</evidence>
<keyword evidence="1" id="KW-0472">Membrane</keyword>
<dbReference type="AlphaFoldDB" id="A0A1H1FQA1"/>
<proteinExistence type="predicted"/>
<evidence type="ECO:0000256" key="1">
    <source>
        <dbReference type="SAM" id="Phobius"/>
    </source>
</evidence>
<keyword evidence="1" id="KW-1133">Transmembrane helix</keyword>
<gene>
    <name evidence="2" type="ORF">SAMN04489842_2059</name>
</gene>
<feature type="transmembrane region" description="Helical" evidence="1">
    <location>
        <begin position="39"/>
        <end position="60"/>
    </location>
</feature>
<reference evidence="3" key="1">
    <citation type="submission" date="2016-10" db="EMBL/GenBank/DDBJ databases">
        <authorList>
            <person name="Varghese N."/>
            <person name="Submissions S."/>
        </authorList>
    </citation>
    <scope>NUCLEOTIDE SEQUENCE [LARGE SCALE GENOMIC DNA]</scope>
    <source>
        <strain evidence="3">DSM 24767</strain>
    </source>
</reference>